<feature type="compositionally biased region" description="Polar residues" evidence="1">
    <location>
        <begin position="165"/>
        <end position="174"/>
    </location>
</feature>
<reference evidence="2 4" key="1">
    <citation type="journal article" date="2008" name="Science">
        <title>The Physcomitrella genome reveals evolutionary insights into the conquest of land by plants.</title>
        <authorList>
            <person name="Rensing S."/>
            <person name="Lang D."/>
            <person name="Zimmer A."/>
            <person name="Terry A."/>
            <person name="Salamov A."/>
            <person name="Shapiro H."/>
            <person name="Nishiyama T."/>
            <person name="Perroud P.-F."/>
            <person name="Lindquist E."/>
            <person name="Kamisugi Y."/>
            <person name="Tanahashi T."/>
            <person name="Sakakibara K."/>
            <person name="Fujita T."/>
            <person name="Oishi K."/>
            <person name="Shin-I T."/>
            <person name="Kuroki Y."/>
            <person name="Toyoda A."/>
            <person name="Suzuki Y."/>
            <person name="Hashimoto A."/>
            <person name="Yamaguchi K."/>
            <person name="Sugano A."/>
            <person name="Kohara Y."/>
            <person name="Fujiyama A."/>
            <person name="Anterola A."/>
            <person name="Aoki S."/>
            <person name="Ashton N."/>
            <person name="Barbazuk W.B."/>
            <person name="Barker E."/>
            <person name="Bennetzen J."/>
            <person name="Bezanilla M."/>
            <person name="Blankenship R."/>
            <person name="Cho S.H."/>
            <person name="Dutcher S."/>
            <person name="Estelle M."/>
            <person name="Fawcett J.A."/>
            <person name="Gundlach H."/>
            <person name="Hanada K."/>
            <person name="Heyl A."/>
            <person name="Hicks K.A."/>
            <person name="Hugh J."/>
            <person name="Lohr M."/>
            <person name="Mayer K."/>
            <person name="Melkozernov A."/>
            <person name="Murata T."/>
            <person name="Nelson D."/>
            <person name="Pils B."/>
            <person name="Prigge M."/>
            <person name="Reiss B."/>
            <person name="Renner T."/>
            <person name="Rombauts S."/>
            <person name="Rushton P."/>
            <person name="Sanderfoot A."/>
            <person name="Schween G."/>
            <person name="Shiu S.-H."/>
            <person name="Stueber K."/>
            <person name="Theodoulou F.L."/>
            <person name="Tu H."/>
            <person name="Van de Peer Y."/>
            <person name="Verrier P.J."/>
            <person name="Waters E."/>
            <person name="Wood A."/>
            <person name="Yang L."/>
            <person name="Cove D."/>
            <person name="Cuming A."/>
            <person name="Hasebe M."/>
            <person name="Lucas S."/>
            <person name="Mishler D.B."/>
            <person name="Reski R."/>
            <person name="Grigoriev I."/>
            <person name="Quatrano R.S."/>
            <person name="Boore J.L."/>
        </authorList>
    </citation>
    <scope>NUCLEOTIDE SEQUENCE [LARGE SCALE GENOMIC DNA]</scope>
    <source>
        <strain evidence="3 4">cv. Gransden 2004</strain>
    </source>
</reference>
<keyword evidence="4" id="KW-1185">Reference proteome</keyword>
<dbReference type="Gene3D" id="1.25.40.10">
    <property type="entry name" value="Tetratricopeptide repeat domain"/>
    <property type="match status" value="1"/>
</dbReference>
<dbReference type="FunCoup" id="A0A2K1L6X2">
    <property type="interactions" value="1096"/>
</dbReference>
<evidence type="ECO:0000256" key="1">
    <source>
        <dbReference type="SAM" id="MobiDB-lite"/>
    </source>
</evidence>
<dbReference type="AlphaFoldDB" id="A0A2K1L6X2"/>
<feature type="region of interest" description="Disordered" evidence="1">
    <location>
        <begin position="233"/>
        <end position="258"/>
    </location>
</feature>
<feature type="region of interest" description="Disordered" evidence="1">
    <location>
        <begin position="143"/>
        <end position="186"/>
    </location>
</feature>
<reference evidence="2 4" key="2">
    <citation type="journal article" date="2018" name="Plant J.">
        <title>The Physcomitrella patens chromosome-scale assembly reveals moss genome structure and evolution.</title>
        <authorList>
            <person name="Lang D."/>
            <person name="Ullrich K.K."/>
            <person name="Murat F."/>
            <person name="Fuchs J."/>
            <person name="Jenkins J."/>
            <person name="Haas F.B."/>
            <person name="Piednoel M."/>
            <person name="Gundlach H."/>
            <person name="Van Bel M."/>
            <person name="Meyberg R."/>
            <person name="Vives C."/>
            <person name="Morata J."/>
            <person name="Symeonidi A."/>
            <person name="Hiss M."/>
            <person name="Muchero W."/>
            <person name="Kamisugi Y."/>
            <person name="Saleh O."/>
            <person name="Blanc G."/>
            <person name="Decker E.L."/>
            <person name="van Gessel N."/>
            <person name="Grimwood J."/>
            <person name="Hayes R.D."/>
            <person name="Graham S.W."/>
            <person name="Gunter L.E."/>
            <person name="McDaniel S.F."/>
            <person name="Hoernstein S.N.W."/>
            <person name="Larsson A."/>
            <person name="Li F.W."/>
            <person name="Perroud P.F."/>
            <person name="Phillips J."/>
            <person name="Ranjan P."/>
            <person name="Rokshar D.S."/>
            <person name="Rothfels C.J."/>
            <person name="Schneider L."/>
            <person name="Shu S."/>
            <person name="Stevenson D.W."/>
            <person name="Thummler F."/>
            <person name="Tillich M."/>
            <person name="Villarreal Aguilar J.C."/>
            <person name="Widiez T."/>
            <person name="Wong G.K."/>
            <person name="Wymore A."/>
            <person name="Zhang Y."/>
            <person name="Zimmer A.D."/>
            <person name="Quatrano R.S."/>
            <person name="Mayer K.F.X."/>
            <person name="Goodstein D."/>
            <person name="Casacuberta J.M."/>
            <person name="Vandepoele K."/>
            <person name="Reski R."/>
            <person name="Cuming A.C."/>
            <person name="Tuskan G.A."/>
            <person name="Maumus F."/>
            <person name="Salse J."/>
            <person name="Schmutz J."/>
            <person name="Rensing S.A."/>
        </authorList>
    </citation>
    <scope>NUCLEOTIDE SEQUENCE [LARGE SCALE GENOMIC DNA]</scope>
    <source>
        <strain evidence="3 4">cv. Gransden 2004</strain>
    </source>
</reference>
<sequence>MALEVFFSSKGFMSNAAAQLSLPFHVIIDPDLRDARRSRLARRRPRVAASSTGRRHKAVSQKSKVVTSSSNSILNSPTFGSVSVSASGSCLEHSKQRISETCICRANSFEQAGLPDGESIEGFQEKDGFGFGVTKRGVGAQSDIIEQKDRQDGGFANAEIPRSMLSPNFGSSNPETDEFWRSPSPNLDDEFHARMMSLESSHHSGSRASDLGECPPSTAAVFDVAEVGSSFNTGADLSGPSPHHGVESPGCSTASTSISTQGKDSQVLCGLGLGGVHLPSSIKKLRKKGESRASPARERGCAIKKAFSSMVYMIKAVQSHALQMRQALLSEWDVDEVLLLAHRELHSSFVWLFQTIFACTPKLMVSVMILLANFTVYSTGENVAIAIVTETPEPIALFLSTYGNPQASSNPYLAIGTQIYSNMLKDSVSTASEPDPASLGDGSGGNNYPSGLIAESYDGDAWFNSALNQRYMFSQKESIRDFHSPGSAVDEAKRKSQSKREKRQDLWKAWLDSSMQDLKPDSNELLQHVQLGQDTIRRFVAPVAVHLESDKYPCFDRTNLEYQYAINMDPFNPLLLANYAQFLFVVRRDNNRAEEYFHRAMQADPLDSTILGRFASFLWLGRGIRSAAERAFKAAIAADPDSSFPASNYANFLWHFGEGGASESFAS</sequence>
<evidence type="ECO:0000313" key="3">
    <source>
        <dbReference type="EnsemblPlants" id="Pp3c1_4470V3.1"/>
    </source>
</evidence>
<dbReference type="PANTHER" id="PTHR26312:SF132">
    <property type="entry name" value="OS01G0855200 PROTEIN"/>
    <property type="match status" value="1"/>
</dbReference>
<protein>
    <submittedName>
        <fullName evidence="2 3">Uncharacterized protein</fullName>
    </submittedName>
</protein>
<dbReference type="OrthoDB" id="1924189at2759"/>
<organism evidence="2">
    <name type="scientific">Physcomitrium patens</name>
    <name type="common">Spreading-leaved earth moss</name>
    <name type="synonym">Physcomitrella patens</name>
    <dbReference type="NCBI Taxonomy" id="3218"/>
    <lineage>
        <taxon>Eukaryota</taxon>
        <taxon>Viridiplantae</taxon>
        <taxon>Streptophyta</taxon>
        <taxon>Embryophyta</taxon>
        <taxon>Bryophyta</taxon>
        <taxon>Bryophytina</taxon>
        <taxon>Bryopsida</taxon>
        <taxon>Funariidae</taxon>
        <taxon>Funariales</taxon>
        <taxon>Funariaceae</taxon>
        <taxon>Physcomitrium</taxon>
    </lineage>
</organism>
<dbReference type="Gramene" id="Pp3c1_4470V3.1">
    <property type="protein sequence ID" value="Pp3c1_4470V3.1"/>
    <property type="gene ID" value="Pp3c1_4470"/>
</dbReference>
<dbReference type="InterPro" id="IPR011990">
    <property type="entry name" value="TPR-like_helical_dom_sf"/>
</dbReference>
<dbReference type="EnsemblPlants" id="Pp3c1_4470V3.2">
    <property type="protein sequence ID" value="Pp3c1_4470V3.2"/>
    <property type="gene ID" value="Pp3c1_4470"/>
</dbReference>
<name>A0A2K1L6X2_PHYPA</name>
<dbReference type="EnsemblPlants" id="Pp3c1_4470V3.1">
    <property type="protein sequence ID" value="Pp3c1_4470V3.1"/>
    <property type="gene ID" value="Pp3c1_4470"/>
</dbReference>
<dbReference type="SUPFAM" id="SSF48452">
    <property type="entry name" value="TPR-like"/>
    <property type="match status" value="1"/>
</dbReference>
<dbReference type="PANTHER" id="PTHR26312">
    <property type="entry name" value="TETRATRICOPEPTIDE REPEAT PROTEIN 5"/>
    <property type="match status" value="1"/>
</dbReference>
<dbReference type="GeneID" id="112289548"/>
<dbReference type="KEGG" id="ppp:112289548"/>
<dbReference type="EMBL" id="ABEU02000001">
    <property type="protein sequence ID" value="PNR61773.1"/>
    <property type="molecule type" value="Genomic_DNA"/>
</dbReference>
<evidence type="ECO:0000313" key="4">
    <source>
        <dbReference type="Proteomes" id="UP000006727"/>
    </source>
</evidence>
<dbReference type="RefSeq" id="XP_024390581.1">
    <property type="nucleotide sequence ID" value="XM_024534813.2"/>
</dbReference>
<dbReference type="Gramene" id="Pp3c1_4470V3.2">
    <property type="protein sequence ID" value="Pp3c1_4470V3.2"/>
    <property type="gene ID" value="Pp3c1_4470"/>
</dbReference>
<evidence type="ECO:0000313" key="2">
    <source>
        <dbReference type="EMBL" id="PNR61773.1"/>
    </source>
</evidence>
<dbReference type="PaxDb" id="3218-PP1S45_106V6.1"/>
<reference evidence="3" key="3">
    <citation type="submission" date="2020-12" db="UniProtKB">
        <authorList>
            <consortium name="EnsemblPlants"/>
        </authorList>
    </citation>
    <scope>IDENTIFICATION</scope>
</reference>
<dbReference type="Proteomes" id="UP000006727">
    <property type="component" value="Chromosome 1"/>
</dbReference>
<feature type="region of interest" description="Disordered" evidence="1">
    <location>
        <begin position="38"/>
        <end position="62"/>
    </location>
</feature>
<proteinExistence type="predicted"/>
<gene>
    <name evidence="3" type="primary">LOC112289548</name>
    <name evidence="2" type="ORF">PHYPA_000196</name>
</gene>
<accession>A0A2K1L6X2</accession>
<dbReference type="STRING" id="3218.A0A2K1L6X2"/>